<dbReference type="InterPro" id="IPR010090">
    <property type="entry name" value="Phage_tape_meas"/>
</dbReference>
<keyword evidence="3" id="KW-0812">Transmembrane</keyword>
<dbReference type="NCBIfam" id="TIGR01760">
    <property type="entry name" value="tape_meas_TP901"/>
    <property type="match status" value="2"/>
</dbReference>
<keyword evidence="1" id="KW-1188">Viral release from host cell</keyword>
<feature type="coiled-coil region" evidence="2">
    <location>
        <begin position="1417"/>
        <end position="1444"/>
    </location>
</feature>
<feature type="coiled-coil region" evidence="2">
    <location>
        <begin position="1583"/>
        <end position="1638"/>
    </location>
</feature>
<proteinExistence type="predicted"/>
<organism evidence="5 6">
    <name type="scientific">Gordonia phage GordTnk2</name>
    <dbReference type="NCBI Taxonomy" id="1622192"/>
    <lineage>
        <taxon>Viruses</taxon>
        <taxon>Duplodnaviria</taxon>
        <taxon>Heunggongvirae</taxon>
        <taxon>Uroviricota</taxon>
        <taxon>Caudoviricetes</taxon>
        <taxon>Gordtnkvirus</taxon>
        <taxon>Gordtnkvirus gordtnk2</taxon>
    </lineage>
</organism>
<feature type="coiled-coil region" evidence="2">
    <location>
        <begin position="1333"/>
        <end position="1360"/>
    </location>
</feature>
<dbReference type="Proteomes" id="UP000033020">
    <property type="component" value="Segment"/>
</dbReference>
<keyword evidence="1" id="KW-1245">Viral tail assembly</keyword>
<keyword evidence="3" id="KW-0472">Membrane</keyword>
<evidence type="ECO:0000313" key="6">
    <source>
        <dbReference type="Proteomes" id="UP000033020"/>
    </source>
</evidence>
<dbReference type="CDD" id="cd13402">
    <property type="entry name" value="LT_TF-like"/>
    <property type="match status" value="1"/>
</dbReference>
<dbReference type="EMBL" id="KP790008">
    <property type="protein sequence ID" value="AKC02756.1"/>
    <property type="molecule type" value="Genomic_DNA"/>
</dbReference>
<evidence type="ECO:0000259" key="4">
    <source>
        <dbReference type="Pfam" id="PF10145"/>
    </source>
</evidence>
<evidence type="ECO:0000256" key="1">
    <source>
        <dbReference type="ARBA" id="ARBA00022465"/>
    </source>
</evidence>
<dbReference type="SUPFAM" id="SSF53955">
    <property type="entry name" value="Lysozyme-like"/>
    <property type="match status" value="1"/>
</dbReference>
<keyword evidence="2" id="KW-0175">Coiled coil</keyword>
<dbReference type="RefSeq" id="YP_009223924.1">
    <property type="nucleotide sequence ID" value="NC_029074.1"/>
</dbReference>
<accession>A0A0E3T5P8</accession>
<keyword evidence="6" id="KW-1185">Reference proteome</keyword>
<reference evidence="5 6" key="1">
    <citation type="journal article" date="2015" name="Sci. Rep.">
        <title>Bacteriophages of wastewater foaming-associated filamentous Gordonia reduce host levels in raw activated sludge.</title>
        <authorList>
            <person name="Liu M."/>
            <person name="Gill J.J."/>
            <person name="Young R."/>
            <person name="Summer E.J."/>
        </authorList>
    </citation>
    <scope>NUCLEOTIDE SEQUENCE [LARGE SCALE GENOMIC DNA]</scope>
</reference>
<feature type="transmembrane region" description="Helical" evidence="3">
    <location>
        <begin position="720"/>
        <end position="741"/>
    </location>
</feature>
<dbReference type="Pfam" id="PF10145">
    <property type="entry name" value="PhageMin_Tail"/>
    <property type="match status" value="1"/>
</dbReference>
<dbReference type="GeneID" id="26795063"/>
<sequence length="3272" mass="345433">MTPAELRILVSVRAADAKKMLGQLTAAMNAIKAKTAEASASIRGFNGTLASSSGAISNTSKNAADLAANLSRVGKSASGVTKVSASAKSANAALAGLEKNSMKAAQNLAAIDKAATRAAAGISRISKSAPEIKALGAAFKGTAADIAAFNAALNKAATAGTRAEKTVGAAGAAAKASGTAAAGAAKGWESMAAAQAASATSARAAATANKAAAAATSTNAASTAAASAAQLTLAERVAKSSEEMRKAGSRAQWAGRQISLMFTAPTALLIGAGTKWILDLQKQQTQLAKVYGDTHDSAAELEKQLNSLQGQFREMSDAYGFSQEEITGIGAAWAQAGKSGQALAEYTRLSTEAMIIGDITAQQAQESMVGLNLQWGLAAKQSKITATEMMSMQDAIAAINTASNQTQVSYADLLTVMSQAGSVAKNAGVSFKETLAMATSITRITGSANKAGNALKSIFTNAMFPTRGRGTDFLKQLGVDLENTEDRALTASQRIERVALNMARLDEQGRITAAAGIFTKWQVNAFAQLGNDIDKARVQLNLWTREITGNEVAGKNLYESLSRLDSIKPGSNAEKAMRALKIEIDDAGYKTMNVNAKFIRFADSLRGLNDEQRRSRIGDIFGETRVSQIDELVKKTNENTEALGNYNRELATLGDKRKNFDSYKKELNTFLESNPQKFKIAGQMIKNSIMDVVIVLLPYIIATAQAIAQMARAFSEMNPTLQKVVIGFMVFLALVGPLAILISSFKVLFGVIGGGMAKLLGFFIVTSKGADGASKSYFRFSAAGKKAAAENRASMTSMTGIIRSGFASIIRSAFNSAASYVRAAFRGAKGSTQAYTQGATATARAVWVSSVQVVNNEAATGVRRAQIALNTGRTLLQIENNTGMLRRNAAGAVNFAIVEGEVISGAQRTANQSKTGKQMLALESADGRARRLANQRVNFEIVSTEQVANAKRVANQTRNNGQMLALESASGRQRRMAQTAYAAGVLREDSVTAARRLAIINANNPRLAAAQAAGMQAQARAVAAGGASVVAAQAAVSRKQALVATTGGVTAGAGAANGAKKGFNGKAGGLLTTMLSVFSFLPIGWMKAIGRGFSAIPKAISSGVKSIGPKIGGLFSKLGINSGKAFGQGVMRVLGGKGGWIGAAIGAIVAGVAFAWDDIVKSFNRIFKSDNNIPIFARPFVFSAELIINVIKKLPDVVVAVFKAVVSTIVAAGKAVYKAFSYLNPFQRHSPSLVENVTNGMAVVTSVFADSSKQIQGDIHDAYRAILKFGTATAGLSGKAAGIKRDEDLGELNKADPSGAAANAYKGMEAQTKKLEANSVKLNAAMVRQQKIVDGLKQKLDAADKAIAKVQRSMDQAQKVADAFGKALEFAQSRLDFYANAPIKGMRAMSDAIFENEMAQKRLQLQMMQLEEAGGSIDDITDKYARLQGQIETLSGERAELQQKGAGSDILATYDKMIADLKKQQGEALTGPAAEVEALNKSLDELKRKGEMLDLQNSLQFDPLTRQIQQLVSNEQELDFGTIVAGVQTYKAQVDGLTVAHQTANDVVAAHASVLSVMSDQREALAATYDAEQEKLDGIKTTYDQNRAAIDALESAMNELVSNASTVNQYMDEQKRKMEEAAEKLKNAKDGVDDLKNSLGELGDLDIDPDSLVPEDIGPKLEEKFGDMFKGLGDKFKNFFKELGPKILGWVTGLGKWLLDGLKKLPGEIAKGLSFILGYLIGALAKIASKIGEGFEKGLVWIFTEMPGKIWEWITNIDWSQVWQAISDVFFGIFTNRDDFWGKIGNWIVEGLLGGIWNAIQNIGQWIMDNIITPFMNGIKEGWGIASPSTVMAEIGMWLIEGFLGGLVDNFFKLVTWFTELPGKLIAAMGDLGKWIGDKVSQALAWVRDKLPEWAQGVFDFFKNLPSNIIEKLGDLKKWIGDKFHEALDWLRDKLPSWADPILNFFENLPNLIGKALDTIKEKAKTPINFVIGTVYNNGIRRIWNNTAGKVGLPEMAEVQQLAKGGNVAGRVVGPGTGTSDSIFTSAAPGTEIFTAREVANAGGFAGLERLLSRRGVRGFAAPSGTGAPVALSNGEFAATPAMVAQLGGTNAVKAIRAQLAGGGIPQHGLGDMVNAVTSLPGKAVDKVVDTGRGLAGEGVDALMSALEKTIPDVLTPPGGDIGRLPKGFFNAVRVKVVDTIKGHAGGGTVARFAGGGTTASASPAAGGAATGASAGAAGAGSGGVDLGTGTGLAQAVAGSTDAAAQIWEAYYQEIETAQVASNTIMQTQQLMADTIMLAQQTASITGMTVNADTYRATEGTNSLLFQQTQATNDLAHKAVLNSQLSTFTSAQGSTWGSFRSNLDKITTDMQADVTTNFNELGANIEEVVMRQITPTIETFDPLLNTAIGWFGSASDDIGQMWAQTLPKVQDPTRSIINDVYNNGVRVAWSKVHTWLDLPELEQFTAGFAEGGAPGFGGNMVPLSSLSNPNNPRSVKNGGPLKAASGSRDSTLFAGMRGEYVMSKKMVEGAGGIGNLEAWRKAVNTGVRPVETGGTINFDAVPGFAAGGLVARPENQEVPGVIQQVPEILKPYYNRVYDYGGGGEGGRGYDCSGWTGAVHQILNGASHVGRIWSTEVNFSSFGYKRGNDGYWSMGVHNGGGGMNSHTAGTLAGVNYESGGAHNTSTWGGPAAGTINSQFENQYYLPSLGGKFIGTPGGNGMSVAITPMLLEMWDKHMDTIKPGIEGLGLGGTIGKNPMAAFDKFNLLRGVVEKKGEEKDAAAAIAAAANYGQGAPGSYGGGVERWRSVVQEALQMVGQPKSYDEITLRRMNQESGGDPQAINLWDSNAAAGTPSKGLMQVIDPTFQANRHPALPNNIWDPMANIVASMRYTLGRYGSLPAGYNRAGGYDKGGWLEPGITQAINLTGKREAVLTNTDWKAVYKAAMKPAVDAKMIAEGYIAAMEKVYGINISKKVGDVQAQAVEWALEGQNATWNPQIIQAAEDTSNAVQSTTQAVNGTTGAVYKSTDTLKGMLKQSEEQTAQLKALTELMTALSSSSAGGISVDENGNVKASFGAFAPAMTALAGLITMLPDAEPTYVSWAGTNAEVSDEMRREKLLNDISNSSKGLYYAFKTTAPPVLKHTAIIGTALESLMAQDSAAWSSALAAIAQNNPAGYFVAVILVLKSILVMLPLIINAILDIGPAIIQSLIAYFTKFEPDAVYAYGSYEAANDAVIKNQTAIRNGATGPNFETTTVQQEQQSYNFNFYGDVVVPNVTNESGVDKFVNNLLGLAGA</sequence>
<dbReference type="PANTHER" id="PTHR34491">
    <property type="entry name" value="A-TYPE INCLUSION PROTEIN, PUTATIVE-RELATED"/>
    <property type="match status" value="1"/>
</dbReference>
<feature type="transmembrane region" description="Helical" evidence="3">
    <location>
        <begin position="747"/>
        <end position="765"/>
    </location>
</feature>
<name>A0A0E3T5P8_9CAUD</name>
<feature type="transmembrane region" description="Helical" evidence="3">
    <location>
        <begin position="1138"/>
        <end position="1156"/>
    </location>
</feature>
<dbReference type="KEGG" id="vg:26795063"/>
<keyword evidence="3" id="KW-1133">Transmembrane helix</keyword>
<dbReference type="PANTHER" id="PTHR34491:SF74">
    <property type="entry name" value="DUF4456 DOMAIN-CONTAINING PROTEIN"/>
    <property type="match status" value="1"/>
</dbReference>
<dbReference type="InterPro" id="IPR023346">
    <property type="entry name" value="Lysozyme-like_dom_sf"/>
</dbReference>
<evidence type="ECO:0000256" key="3">
    <source>
        <dbReference type="SAM" id="Phobius"/>
    </source>
</evidence>
<feature type="domain" description="Phage tail tape measure protein" evidence="4">
    <location>
        <begin position="311"/>
        <end position="518"/>
    </location>
</feature>
<feature type="transmembrane region" description="Helical" evidence="3">
    <location>
        <begin position="689"/>
        <end position="708"/>
    </location>
</feature>
<protein>
    <submittedName>
        <fullName evidence="5">Tape measure protein</fullName>
    </submittedName>
</protein>
<evidence type="ECO:0000313" key="5">
    <source>
        <dbReference type="EMBL" id="AKC02756.1"/>
    </source>
</evidence>
<dbReference type="GO" id="GO:0098003">
    <property type="term" value="P:viral tail assembly"/>
    <property type="evidence" value="ECO:0007669"/>
    <property type="project" value="UniProtKB-KW"/>
</dbReference>
<gene>
    <name evidence="5" type="ORF">GordTnk2_16</name>
</gene>
<evidence type="ECO:0000256" key="2">
    <source>
        <dbReference type="SAM" id="Coils"/>
    </source>
</evidence>